<evidence type="ECO:0000259" key="13">
    <source>
        <dbReference type="PROSITE" id="PS50109"/>
    </source>
</evidence>
<dbReference type="InterPro" id="IPR005467">
    <property type="entry name" value="His_kinase_dom"/>
</dbReference>
<evidence type="ECO:0000256" key="8">
    <source>
        <dbReference type="ARBA" id="ARBA00023012"/>
    </source>
</evidence>
<dbReference type="Pfam" id="PF02518">
    <property type="entry name" value="HATPase_c"/>
    <property type="match status" value="1"/>
</dbReference>
<feature type="modified residue" description="4-aspartylphosphate" evidence="11">
    <location>
        <position position="804"/>
    </location>
</feature>
<evidence type="ECO:0000259" key="14">
    <source>
        <dbReference type="PROSITE" id="PS50110"/>
    </source>
</evidence>
<dbReference type="InterPro" id="IPR036890">
    <property type="entry name" value="HATPase_C_sf"/>
</dbReference>
<evidence type="ECO:0000256" key="3">
    <source>
        <dbReference type="ARBA" id="ARBA00022553"/>
    </source>
</evidence>
<dbReference type="InterPro" id="IPR004358">
    <property type="entry name" value="Sig_transdc_His_kin-like_C"/>
</dbReference>
<dbReference type="PROSITE" id="PS50113">
    <property type="entry name" value="PAC"/>
    <property type="match status" value="1"/>
</dbReference>
<dbReference type="CDD" id="cd17546">
    <property type="entry name" value="REC_hyHK_CKI1_RcsC-like"/>
    <property type="match status" value="1"/>
</dbReference>
<evidence type="ECO:0000256" key="12">
    <source>
        <dbReference type="SAM" id="Phobius"/>
    </source>
</evidence>
<dbReference type="GO" id="GO:0000155">
    <property type="term" value="F:phosphorelay sensor kinase activity"/>
    <property type="evidence" value="ECO:0007669"/>
    <property type="project" value="InterPro"/>
</dbReference>
<dbReference type="InterPro" id="IPR035965">
    <property type="entry name" value="PAS-like_dom_sf"/>
</dbReference>
<reference evidence="17 18" key="1">
    <citation type="submission" date="2017-02" db="EMBL/GenBank/DDBJ databases">
        <authorList>
            <person name="Peterson S.W."/>
        </authorList>
    </citation>
    <scope>NUCLEOTIDE SEQUENCE [LARGE SCALE GENOMIC DNA]</scope>
    <source>
        <strain evidence="17 18">DSM 24412</strain>
    </source>
</reference>
<dbReference type="InterPro" id="IPR001610">
    <property type="entry name" value="PAC"/>
</dbReference>
<dbReference type="FunFam" id="3.30.565.10:FF:000010">
    <property type="entry name" value="Sensor histidine kinase RcsC"/>
    <property type="match status" value="1"/>
</dbReference>
<dbReference type="Gene3D" id="1.10.287.130">
    <property type="match status" value="1"/>
</dbReference>
<evidence type="ECO:0000256" key="4">
    <source>
        <dbReference type="ARBA" id="ARBA00022679"/>
    </source>
</evidence>
<evidence type="ECO:0000256" key="10">
    <source>
        <dbReference type="ARBA" id="ARBA00068150"/>
    </source>
</evidence>
<gene>
    <name evidence="17" type="ORF">SAMN03080601_02985</name>
</gene>
<dbReference type="SUPFAM" id="SSF55785">
    <property type="entry name" value="PYP-like sensor domain (PAS domain)"/>
    <property type="match status" value="2"/>
</dbReference>
<keyword evidence="18" id="KW-1185">Reference proteome</keyword>
<dbReference type="PANTHER" id="PTHR45339:SF1">
    <property type="entry name" value="HYBRID SIGNAL TRANSDUCTION HISTIDINE KINASE J"/>
    <property type="match status" value="1"/>
</dbReference>
<evidence type="ECO:0000259" key="15">
    <source>
        <dbReference type="PROSITE" id="PS50112"/>
    </source>
</evidence>
<evidence type="ECO:0000313" key="17">
    <source>
        <dbReference type="EMBL" id="SKC23701.1"/>
    </source>
</evidence>
<dbReference type="Pfam" id="PF00072">
    <property type="entry name" value="Response_reg"/>
    <property type="match status" value="2"/>
</dbReference>
<feature type="modified residue" description="4-aspartylphosphate" evidence="11">
    <location>
        <position position="944"/>
    </location>
</feature>
<dbReference type="InterPro" id="IPR001789">
    <property type="entry name" value="Sig_transdc_resp-reg_receiver"/>
</dbReference>
<evidence type="ECO:0000313" key="18">
    <source>
        <dbReference type="Proteomes" id="UP000191055"/>
    </source>
</evidence>
<dbReference type="SMART" id="SM00086">
    <property type="entry name" value="PAC"/>
    <property type="match status" value="1"/>
</dbReference>
<evidence type="ECO:0000256" key="6">
    <source>
        <dbReference type="ARBA" id="ARBA00022777"/>
    </source>
</evidence>
<dbReference type="Pfam" id="PF13188">
    <property type="entry name" value="PAS_8"/>
    <property type="match status" value="1"/>
</dbReference>
<dbReference type="SMART" id="SM00448">
    <property type="entry name" value="REC"/>
    <property type="match status" value="2"/>
</dbReference>
<dbReference type="OrthoDB" id="9796457at2"/>
<name>A0A1T5HT53_9BACT</name>
<dbReference type="Proteomes" id="UP000191055">
    <property type="component" value="Unassembled WGS sequence"/>
</dbReference>
<dbReference type="RefSeq" id="WP_159450013.1">
    <property type="nucleotide sequence ID" value="NZ_CP021904.1"/>
</dbReference>
<dbReference type="InterPro" id="IPR000014">
    <property type="entry name" value="PAS"/>
</dbReference>
<dbReference type="SUPFAM" id="SSF52172">
    <property type="entry name" value="CheY-like"/>
    <property type="match status" value="2"/>
</dbReference>
<dbReference type="NCBIfam" id="TIGR00229">
    <property type="entry name" value="sensory_box"/>
    <property type="match status" value="2"/>
</dbReference>
<dbReference type="SMART" id="SM00388">
    <property type="entry name" value="HisKA"/>
    <property type="match status" value="1"/>
</dbReference>
<dbReference type="PANTHER" id="PTHR45339">
    <property type="entry name" value="HYBRID SIGNAL TRANSDUCTION HISTIDINE KINASE J"/>
    <property type="match status" value="1"/>
</dbReference>
<dbReference type="EC" id="2.7.13.3" evidence="2"/>
<accession>A0A1T5HT53</accession>
<dbReference type="Pfam" id="PF00512">
    <property type="entry name" value="HisKA"/>
    <property type="match status" value="1"/>
</dbReference>
<organism evidence="17 18">
    <name type="scientific">Alkalitalea saponilacus</name>
    <dbReference type="NCBI Taxonomy" id="889453"/>
    <lineage>
        <taxon>Bacteria</taxon>
        <taxon>Pseudomonadati</taxon>
        <taxon>Bacteroidota</taxon>
        <taxon>Bacteroidia</taxon>
        <taxon>Marinilabiliales</taxon>
        <taxon>Marinilabiliaceae</taxon>
        <taxon>Alkalitalea</taxon>
    </lineage>
</organism>
<dbReference type="SUPFAM" id="SSF47384">
    <property type="entry name" value="Homodimeric domain of signal transducing histidine kinase"/>
    <property type="match status" value="1"/>
</dbReference>
<comment type="subunit">
    <text evidence="9">At low DSF concentrations, interacts with RpfF.</text>
</comment>
<feature type="domain" description="Histidine kinase" evidence="13">
    <location>
        <begin position="507"/>
        <end position="736"/>
    </location>
</feature>
<dbReference type="Gene3D" id="3.40.50.2300">
    <property type="match status" value="2"/>
</dbReference>
<dbReference type="CDD" id="cd16922">
    <property type="entry name" value="HATPase_EvgS-ArcB-TorS-like"/>
    <property type="match status" value="1"/>
</dbReference>
<evidence type="ECO:0000259" key="16">
    <source>
        <dbReference type="PROSITE" id="PS50113"/>
    </source>
</evidence>
<protein>
    <recommendedName>
        <fullName evidence="10">Sensory/regulatory protein RpfC</fullName>
        <ecNumber evidence="2">2.7.13.3</ecNumber>
    </recommendedName>
</protein>
<keyword evidence="12" id="KW-0812">Transmembrane</keyword>
<keyword evidence="12" id="KW-1133">Transmembrane helix</keyword>
<dbReference type="Pfam" id="PF13426">
    <property type="entry name" value="PAS_9"/>
    <property type="match status" value="1"/>
</dbReference>
<dbReference type="InterPro" id="IPR036097">
    <property type="entry name" value="HisK_dim/P_sf"/>
</dbReference>
<dbReference type="InterPro" id="IPR003594">
    <property type="entry name" value="HATPase_dom"/>
</dbReference>
<dbReference type="FunFam" id="1.10.287.130:FF:000002">
    <property type="entry name" value="Two-component osmosensing histidine kinase"/>
    <property type="match status" value="1"/>
</dbReference>
<dbReference type="Gene3D" id="3.30.450.20">
    <property type="entry name" value="PAS domain"/>
    <property type="match status" value="2"/>
</dbReference>
<dbReference type="InterPro" id="IPR000700">
    <property type="entry name" value="PAS-assoc_C"/>
</dbReference>
<dbReference type="SMART" id="SM00091">
    <property type="entry name" value="PAS"/>
    <property type="match status" value="2"/>
</dbReference>
<proteinExistence type="predicted"/>
<dbReference type="PROSITE" id="PS50110">
    <property type="entry name" value="RESPONSE_REGULATORY"/>
    <property type="match status" value="2"/>
</dbReference>
<feature type="domain" description="Response regulatory" evidence="14">
    <location>
        <begin position="893"/>
        <end position="1009"/>
    </location>
</feature>
<dbReference type="PROSITE" id="PS50109">
    <property type="entry name" value="HIS_KIN"/>
    <property type="match status" value="1"/>
</dbReference>
<keyword evidence="6" id="KW-0418">Kinase</keyword>
<dbReference type="STRING" id="889453.SAMN03080601_02985"/>
<evidence type="ECO:0000256" key="1">
    <source>
        <dbReference type="ARBA" id="ARBA00000085"/>
    </source>
</evidence>
<evidence type="ECO:0000256" key="11">
    <source>
        <dbReference type="PROSITE-ProRule" id="PRU00169"/>
    </source>
</evidence>
<dbReference type="PROSITE" id="PS50112">
    <property type="entry name" value="PAS"/>
    <property type="match status" value="2"/>
</dbReference>
<feature type="domain" description="PAS" evidence="15">
    <location>
        <begin position="246"/>
        <end position="290"/>
    </location>
</feature>
<evidence type="ECO:0000256" key="9">
    <source>
        <dbReference type="ARBA" id="ARBA00064003"/>
    </source>
</evidence>
<dbReference type="CDD" id="cd00130">
    <property type="entry name" value="PAS"/>
    <property type="match status" value="1"/>
</dbReference>
<feature type="domain" description="PAC" evidence="16">
    <location>
        <begin position="318"/>
        <end position="370"/>
    </location>
</feature>
<keyword evidence="7" id="KW-0067">ATP-binding</keyword>
<dbReference type="GO" id="GO:0005524">
    <property type="term" value="F:ATP binding"/>
    <property type="evidence" value="ECO:0007669"/>
    <property type="project" value="UniProtKB-KW"/>
</dbReference>
<evidence type="ECO:0000256" key="7">
    <source>
        <dbReference type="ARBA" id="ARBA00022840"/>
    </source>
</evidence>
<feature type="domain" description="Response regulatory" evidence="14">
    <location>
        <begin position="754"/>
        <end position="867"/>
    </location>
</feature>
<feature type="domain" description="PAS" evidence="15">
    <location>
        <begin position="371"/>
        <end position="412"/>
    </location>
</feature>
<dbReference type="AlphaFoldDB" id="A0A1T5HT53"/>
<keyword evidence="12" id="KW-0472">Membrane</keyword>
<evidence type="ECO:0000256" key="2">
    <source>
        <dbReference type="ARBA" id="ARBA00012438"/>
    </source>
</evidence>
<sequence length="1016" mass="115251">MGLFILTVFVIIFIENYFDQNYTLRYHQTIRNQEQKQKLEFVLKEQLLNIQLLFNSYSSVRHPQQLANTHIEIREKINNCINVLNILDQGGRFQYRNRVNLTSSDEIIEIISYDRDQYTGTIPEVRELYAPIQDLQSLSARIAATMRGYLEANAAQAPAIFETANFYLKQAESVFDRIYETERKIAYDIQSNVVSVNNTSINVLNRYNRLKYLGLILFSIVTGLVTYLIIVQISRIILVRKKAEANNAKLLMAVEQSPVAIMITNTRGITEYVNHSFVNKTGYTKKEIIGSRPYFFSNNGIYDFSEIVMATIQVGNKWSGEIETKDKAGKTYWEKVQISPVLNDENTISNFIIIREDITEKRLLTQSLNESIENLKSITDNLPVGVMLVDANHKIIEVNQTASKIMGFNTVEETINFVNSRDYHQLFEVVHQNSYNDFNSGVEVIALEERLTIKENNISRIILKNIIPIKNNNQTVKLEAFMDITAQKEIQQREAEANKAKSEFLANMSHEIRTPMNGIVGAAELLVRTRLTQEQYNILSVISRSCDNLITIINDILDFSKIEARKMTIETNPFDIRKSIDYLMDQISFKSNEKRLDVMASVDGNVPVIVKGDEGRLLQVLMNLLGNAVKFTDKGEVVLRVDTESRKGKEVILHFSIEDTGIGIPPGKIEKIFESFTQADGSTTRQYGGTGLGTSISKMLVELMGGKIWVESPNPAVKDNAEFPGSVFHFTLPFLIEKGGKQEDIYRNRFAGLSVALVDNHPVGQLLLKKMLQTWGVEVLVADNHKSLIELLKDNPGLDLIIADSHIAEVNKRDFVSDVRALHQDIRLILLMPENHSISAITHRGFNRIVYKPVKHSSLFSTIYDLFNPGKNGESSPAIADADEDDAQEERKKVLLVEDNLINQKIAEKMLSRLKFDVIISRNGQEAVDILEKDATSVDLVLMDIQMPVMNGLDATRAIRARDIFIPIIAMTANVLKGDREICIEAGMNDYIGKPVKIDLLEKMLNQWIDKPLLKK</sequence>
<comment type="catalytic activity">
    <reaction evidence="1">
        <text>ATP + protein L-histidine = ADP + protein N-phospho-L-histidine.</text>
        <dbReference type="EC" id="2.7.13.3"/>
    </reaction>
</comment>
<dbReference type="SUPFAM" id="SSF55874">
    <property type="entry name" value="ATPase domain of HSP90 chaperone/DNA topoisomerase II/histidine kinase"/>
    <property type="match status" value="1"/>
</dbReference>
<keyword evidence="4" id="KW-0808">Transferase</keyword>
<keyword evidence="3 11" id="KW-0597">Phosphoprotein</keyword>
<feature type="transmembrane region" description="Helical" evidence="12">
    <location>
        <begin position="212"/>
        <end position="231"/>
    </location>
</feature>
<keyword evidence="8" id="KW-0902">Two-component regulatory system</keyword>
<dbReference type="CDD" id="cd00082">
    <property type="entry name" value="HisKA"/>
    <property type="match status" value="1"/>
</dbReference>
<evidence type="ECO:0000256" key="5">
    <source>
        <dbReference type="ARBA" id="ARBA00022741"/>
    </source>
</evidence>
<keyword evidence="5" id="KW-0547">Nucleotide-binding</keyword>
<dbReference type="PRINTS" id="PR00344">
    <property type="entry name" value="BCTRLSENSOR"/>
</dbReference>
<dbReference type="Gene3D" id="3.30.565.10">
    <property type="entry name" value="Histidine kinase-like ATPase, C-terminal domain"/>
    <property type="match status" value="1"/>
</dbReference>
<dbReference type="InterPro" id="IPR003661">
    <property type="entry name" value="HisK_dim/P_dom"/>
</dbReference>
<dbReference type="InterPro" id="IPR011006">
    <property type="entry name" value="CheY-like_superfamily"/>
</dbReference>
<dbReference type="EMBL" id="FUYV01000020">
    <property type="protein sequence ID" value="SKC23701.1"/>
    <property type="molecule type" value="Genomic_DNA"/>
</dbReference>
<dbReference type="SMART" id="SM00387">
    <property type="entry name" value="HATPase_c"/>
    <property type="match status" value="1"/>
</dbReference>